<dbReference type="Pfam" id="PF04520">
    <property type="entry name" value="Senescence_reg"/>
    <property type="match status" value="1"/>
</dbReference>
<gene>
    <name evidence="3" type="ORF">LR48_Vigan11g133800</name>
</gene>
<dbReference type="PANTHER" id="PTHR46525">
    <property type="entry name" value="EMB|CAB72159.1"/>
    <property type="match status" value="1"/>
</dbReference>
<proteinExistence type="inferred from homology"/>
<accession>A0A0L9VU56</accession>
<dbReference type="AlphaFoldDB" id="A0A0L9VU56"/>
<evidence type="ECO:0000313" key="4">
    <source>
        <dbReference type="Proteomes" id="UP000053144"/>
    </source>
</evidence>
<name>A0A0L9VU56_PHAAN</name>
<dbReference type="EMBL" id="CM003381">
    <property type="protein sequence ID" value="KOM58304.1"/>
    <property type="molecule type" value="Genomic_DNA"/>
</dbReference>
<comment type="similarity">
    <text evidence="1">Belongs to the senescence regulator S40 family.</text>
</comment>
<evidence type="ECO:0000313" key="3">
    <source>
        <dbReference type="EMBL" id="KOM58304.1"/>
    </source>
</evidence>
<dbReference type="GO" id="GO:0010150">
    <property type="term" value="P:leaf senescence"/>
    <property type="evidence" value="ECO:0007669"/>
    <property type="project" value="UniProtKB-ARBA"/>
</dbReference>
<dbReference type="STRING" id="3914.A0A0L9VU56"/>
<dbReference type="Gramene" id="KOM58304">
    <property type="protein sequence ID" value="KOM58304"/>
    <property type="gene ID" value="LR48_Vigan11g133800"/>
</dbReference>
<feature type="region of interest" description="Disordered" evidence="2">
    <location>
        <begin position="1"/>
        <end position="27"/>
    </location>
</feature>
<sequence length="161" mass="18123">MHPHASPIAVETSENEDHHTVKRPSALHNDAIKQGLWHRKYVKNRAIAKCTKELGGGRVPPHEFLAKTRIASLLVHEGVGRTLKGHDLTTTQQIVKSLKAAKEDREDMLLIFSTFDNRLSDISDLINGDDSKSSKEEELDRFEVVEKMIFANASVFDEPSR</sequence>
<dbReference type="InterPro" id="IPR007608">
    <property type="entry name" value="Senescence_reg_S40"/>
</dbReference>
<evidence type="ECO:0000256" key="2">
    <source>
        <dbReference type="SAM" id="MobiDB-lite"/>
    </source>
</evidence>
<protein>
    <submittedName>
        <fullName evidence="3">Uncharacterized protein</fullName>
    </submittedName>
</protein>
<dbReference type="Proteomes" id="UP000053144">
    <property type="component" value="Chromosome 11"/>
</dbReference>
<dbReference type="PANTHER" id="PTHR46525:SF2">
    <property type="entry name" value="EMB|CAB72159.1"/>
    <property type="match status" value="1"/>
</dbReference>
<organism evidence="3 4">
    <name type="scientific">Phaseolus angularis</name>
    <name type="common">Azuki bean</name>
    <name type="synonym">Vigna angularis</name>
    <dbReference type="NCBI Taxonomy" id="3914"/>
    <lineage>
        <taxon>Eukaryota</taxon>
        <taxon>Viridiplantae</taxon>
        <taxon>Streptophyta</taxon>
        <taxon>Embryophyta</taxon>
        <taxon>Tracheophyta</taxon>
        <taxon>Spermatophyta</taxon>
        <taxon>Magnoliopsida</taxon>
        <taxon>eudicotyledons</taxon>
        <taxon>Gunneridae</taxon>
        <taxon>Pentapetalae</taxon>
        <taxon>rosids</taxon>
        <taxon>fabids</taxon>
        <taxon>Fabales</taxon>
        <taxon>Fabaceae</taxon>
        <taxon>Papilionoideae</taxon>
        <taxon>50 kb inversion clade</taxon>
        <taxon>NPAAA clade</taxon>
        <taxon>indigoferoid/millettioid clade</taxon>
        <taxon>Phaseoleae</taxon>
        <taxon>Vigna</taxon>
    </lineage>
</organism>
<evidence type="ECO:0000256" key="1">
    <source>
        <dbReference type="ARBA" id="ARBA00034773"/>
    </source>
</evidence>
<reference evidence="4" key="1">
    <citation type="journal article" date="2015" name="Proc. Natl. Acad. Sci. U.S.A.">
        <title>Genome sequencing of adzuki bean (Vigna angularis) provides insight into high starch and low fat accumulation and domestication.</title>
        <authorList>
            <person name="Yang K."/>
            <person name="Tian Z."/>
            <person name="Chen C."/>
            <person name="Luo L."/>
            <person name="Zhao B."/>
            <person name="Wang Z."/>
            <person name="Yu L."/>
            <person name="Li Y."/>
            <person name="Sun Y."/>
            <person name="Li W."/>
            <person name="Chen Y."/>
            <person name="Li Y."/>
            <person name="Zhang Y."/>
            <person name="Ai D."/>
            <person name="Zhao J."/>
            <person name="Shang C."/>
            <person name="Ma Y."/>
            <person name="Wu B."/>
            <person name="Wang M."/>
            <person name="Gao L."/>
            <person name="Sun D."/>
            <person name="Zhang P."/>
            <person name="Guo F."/>
            <person name="Wang W."/>
            <person name="Li Y."/>
            <person name="Wang J."/>
            <person name="Varshney R.K."/>
            <person name="Wang J."/>
            <person name="Ling H.Q."/>
            <person name="Wan P."/>
        </authorList>
    </citation>
    <scope>NUCLEOTIDE SEQUENCE</scope>
    <source>
        <strain evidence="4">cv. Jingnong 6</strain>
    </source>
</reference>